<dbReference type="OrthoDB" id="9807829at2"/>
<dbReference type="Proteomes" id="UP000007013">
    <property type="component" value="Chromosome"/>
</dbReference>
<gene>
    <name evidence="3" type="ordered locus">Oter_0494</name>
</gene>
<dbReference type="InterPro" id="IPR006145">
    <property type="entry name" value="PsdUridine_synth_RsuA/RluA"/>
</dbReference>
<dbReference type="SUPFAM" id="SSF55120">
    <property type="entry name" value="Pseudouridine synthase"/>
    <property type="match status" value="1"/>
</dbReference>
<dbReference type="GO" id="GO:0000455">
    <property type="term" value="P:enzyme-directed rRNA pseudouridine synthesis"/>
    <property type="evidence" value="ECO:0007669"/>
    <property type="project" value="TreeGrafter"/>
</dbReference>
<organism evidence="3 4">
    <name type="scientific">Opitutus terrae (strain DSM 11246 / JCM 15787 / PB90-1)</name>
    <dbReference type="NCBI Taxonomy" id="452637"/>
    <lineage>
        <taxon>Bacteria</taxon>
        <taxon>Pseudomonadati</taxon>
        <taxon>Verrucomicrobiota</taxon>
        <taxon>Opitutia</taxon>
        <taxon>Opitutales</taxon>
        <taxon>Opitutaceae</taxon>
        <taxon>Opitutus</taxon>
    </lineage>
</organism>
<dbReference type="GO" id="GO:0003723">
    <property type="term" value="F:RNA binding"/>
    <property type="evidence" value="ECO:0007669"/>
    <property type="project" value="InterPro"/>
</dbReference>
<dbReference type="PANTHER" id="PTHR21600">
    <property type="entry name" value="MITOCHONDRIAL RNA PSEUDOURIDINE SYNTHASE"/>
    <property type="match status" value="1"/>
</dbReference>
<accession>B1ZRU1</accession>
<dbReference type="PANTHER" id="PTHR21600:SF87">
    <property type="entry name" value="RNA PSEUDOURIDYLATE SYNTHASE DOMAIN-CONTAINING PROTEIN 1"/>
    <property type="match status" value="1"/>
</dbReference>
<reference evidence="3 4" key="1">
    <citation type="journal article" date="2011" name="J. Bacteriol.">
        <title>Genome sequence of the verrucomicrobium Opitutus terrae PB90-1, an abundant inhabitant of rice paddy soil ecosystems.</title>
        <authorList>
            <person name="van Passel M.W."/>
            <person name="Kant R."/>
            <person name="Palva A."/>
            <person name="Copeland A."/>
            <person name="Lucas S."/>
            <person name="Lapidus A."/>
            <person name="Glavina del Rio T."/>
            <person name="Pitluck S."/>
            <person name="Goltsman E."/>
            <person name="Clum A."/>
            <person name="Sun H."/>
            <person name="Schmutz J."/>
            <person name="Larimer F.W."/>
            <person name="Land M.L."/>
            <person name="Hauser L."/>
            <person name="Kyrpides N."/>
            <person name="Mikhailova N."/>
            <person name="Richardson P.P."/>
            <person name="Janssen P.H."/>
            <person name="de Vos W.M."/>
            <person name="Smidt H."/>
        </authorList>
    </citation>
    <scope>NUCLEOTIDE SEQUENCE [LARGE SCALE GENOMIC DNA]</scope>
    <source>
        <strain evidence="4">DSM 11246 / JCM 15787 / PB90-1</strain>
    </source>
</reference>
<name>B1ZRU1_OPITP</name>
<dbReference type="KEGG" id="ote:Oter_0494"/>
<dbReference type="RefSeq" id="WP_012373322.1">
    <property type="nucleotide sequence ID" value="NC_010571.1"/>
</dbReference>
<evidence type="ECO:0000259" key="2">
    <source>
        <dbReference type="Pfam" id="PF00849"/>
    </source>
</evidence>
<dbReference type="InterPro" id="IPR050188">
    <property type="entry name" value="RluA_PseudoU_synthase"/>
</dbReference>
<protein>
    <submittedName>
        <fullName evidence="3">Pseudouridine synthase</fullName>
    </submittedName>
</protein>
<dbReference type="HOGENOM" id="CLU_016902_11_3_0"/>
<dbReference type="GO" id="GO:0140098">
    <property type="term" value="F:catalytic activity, acting on RNA"/>
    <property type="evidence" value="ECO:0007669"/>
    <property type="project" value="UniProtKB-ARBA"/>
</dbReference>
<dbReference type="STRING" id="452637.Oter_0494"/>
<proteinExistence type="inferred from homology"/>
<dbReference type="EMBL" id="CP001032">
    <property type="protein sequence ID" value="ACB73784.1"/>
    <property type="molecule type" value="Genomic_DNA"/>
</dbReference>
<keyword evidence="4" id="KW-1185">Reference proteome</keyword>
<dbReference type="InterPro" id="IPR020103">
    <property type="entry name" value="PsdUridine_synth_cat_dom_sf"/>
</dbReference>
<sequence length="268" mass="29946">MPLPPILFEDDAMIAFDKPSGLLIAPDRWDKQRENLMGLVHARFGHGVANVHRLDADTSGLLLCAKTKPALDFLSGQFQAKTVQKTYLSLVVVLPPEEAMKVVKPIRDDAGGLPDAFQVDLALGQDERQPGRMRVFKGRGGKDCVTDFRVLERFGRFALVSCHPQTGRTHQIRVHLAAAGAPILNDPFYGNPEIKLLLSDLKRRYKGRDEEKPLIDRLALHASELTFRHPATRELLTLQAPLPHEFEIALKYLRKFAAPASRRPPGAR</sequence>
<dbReference type="InterPro" id="IPR006224">
    <property type="entry name" value="PsdUridine_synth_RluA-like_CS"/>
</dbReference>
<dbReference type="Gene3D" id="3.30.2350.10">
    <property type="entry name" value="Pseudouridine synthase"/>
    <property type="match status" value="1"/>
</dbReference>
<dbReference type="GO" id="GO:0009982">
    <property type="term" value="F:pseudouridine synthase activity"/>
    <property type="evidence" value="ECO:0007669"/>
    <property type="project" value="InterPro"/>
</dbReference>
<dbReference type="AlphaFoldDB" id="B1ZRU1"/>
<dbReference type="Pfam" id="PF00849">
    <property type="entry name" value="PseudoU_synth_2"/>
    <property type="match status" value="1"/>
</dbReference>
<dbReference type="PROSITE" id="PS01129">
    <property type="entry name" value="PSI_RLU"/>
    <property type="match status" value="1"/>
</dbReference>
<evidence type="ECO:0000313" key="3">
    <source>
        <dbReference type="EMBL" id="ACB73784.1"/>
    </source>
</evidence>
<comment type="similarity">
    <text evidence="1">Belongs to the pseudouridine synthase RluA family.</text>
</comment>
<feature type="domain" description="Pseudouridine synthase RsuA/RluA-like" evidence="2">
    <location>
        <begin position="13"/>
        <end position="178"/>
    </location>
</feature>
<dbReference type="eggNOG" id="COG0564">
    <property type="taxonomic scope" value="Bacteria"/>
</dbReference>
<evidence type="ECO:0000313" key="4">
    <source>
        <dbReference type="Proteomes" id="UP000007013"/>
    </source>
</evidence>
<evidence type="ECO:0000256" key="1">
    <source>
        <dbReference type="ARBA" id="ARBA00010876"/>
    </source>
</evidence>
<dbReference type="CDD" id="cd02869">
    <property type="entry name" value="PseudoU_synth_RluA_like"/>
    <property type="match status" value="1"/>
</dbReference>